<evidence type="ECO:0000313" key="3">
    <source>
        <dbReference type="EMBL" id="QEH31814.1"/>
    </source>
</evidence>
<feature type="signal peptide" evidence="2">
    <location>
        <begin position="1"/>
        <end position="23"/>
    </location>
</feature>
<accession>A0A5B9VUQ2</accession>
<protein>
    <submittedName>
        <fullName evidence="3">Uncharacterized protein</fullName>
    </submittedName>
</protein>
<dbReference type="AlphaFoldDB" id="A0A5B9VUQ2"/>
<dbReference type="KEGG" id="agv:OJF2_02790"/>
<feature type="region of interest" description="Disordered" evidence="1">
    <location>
        <begin position="20"/>
        <end position="51"/>
    </location>
</feature>
<keyword evidence="2" id="KW-0732">Signal</keyword>
<proteinExistence type="predicted"/>
<feature type="compositionally biased region" description="Low complexity" evidence="1">
    <location>
        <begin position="38"/>
        <end position="50"/>
    </location>
</feature>
<organism evidence="3 4">
    <name type="scientific">Aquisphaera giovannonii</name>
    <dbReference type="NCBI Taxonomy" id="406548"/>
    <lineage>
        <taxon>Bacteria</taxon>
        <taxon>Pseudomonadati</taxon>
        <taxon>Planctomycetota</taxon>
        <taxon>Planctomycetia</taxon>
        <taxon>Isosphaerales</taxon>
        <taxon>Isosphaeraceae</taxon>
        <taxon>Aquisphaera</taxon>
    </lineage>
</organism>
<name>A0A5B9VUQ2_9BACT</name>
<feature type="compositionally biased region" description="Pro residues" evidence="1">
    <location>
        <begin position="27"/>
        <end position="37"/>
    </location>
</feature>
<evidence type="ECO:0000313" key="4">
    <source>
        <dbReference type="Proteomes" id="UP000324233"/>
    </source>
</evidence>
<gene>
    <name evidence="3" type="ORF">OJF2_02790</name>
</gene>
<keyword evidence="4" id="KW-1185">Reference proteome</keyword>
<dbReference type="Proteomes" id="UP000324233">
    <property type="component" value="Chromosome"/>
</dbReference>
<evidence type="ECO:0000256" key="2">
    <source>
        <dbReference type="SAM" id="SignalP"/>
    </source>
</evidence>
<dbReference type="RefSeq" id="WP_148590556.1">
    <property type="nucleotide sequence ID" value="NZ_CP042997.1"/>
</dbReference>
<sequence length="243" mass="25467" precursor="true">MRARTTFLALAAFTLAGVGQPLAPAQGPSPSPSPSPRPSSSEPARSARGGLVATTPAHRFEVFFYRSGVRVFGQAPGGQAVDLSRAAGTATFYHPNSPEPWFSRPLRPSTDNAGSMELPLNLNRVPMTGARVAFEVRGLPGPGETASFTLPVEFVSRPSVLRVNTAPAPDPAPAAAAMAAPAAGNPPIVAGAPAYSGYGYDPYGNPARALRIPGDSYRPGMVYPDWSTGRNLPLAKPWMTPRY</sequence>
<dbReference type="OrthoDB" id="281829at2"/>
<reference evidence="3 4" key="1">
    <citation type="submission" date="2019-08" db="EMBL/GenBank/DDBJ databases">
        <title>Deep-cultivation of Planctomycetes and their phenomic and genomic characterization uncovers novel biology.</title>
        <authorList>
            <person name="Wiegand S."/>
            <person name="Jogler M."/>
            <person name="Boedeker C."/>
            <person name="Pinto D."/>
            <person name="Vollmers J."/>
            <person name="Rivas-Marin E."/>
            <person name="Kohn T."/>
            <person name="Peeters S.H."/>
            <person name="Heuer A."/>
            <person name="Rast P."/>
            <person name="Oberbeckmann S."/>
            <person name="Bunk B."/>
            <person name="Jeske O."/>
            <person name="Meyerdierks A."/>
            <person name="Storesund J.E."/>
            <person name="Kallscheuer N."/>
            <person name="Luecker S."/>
            <person name="Lage O.M."/>
            <person name="Pohl T."/>
            <person name="Merkel B.J."/>
            <person name="Hornburger P."/>
            <person name="Mueller R.-W."/>
            <person name="Bruemmer F."/>
            <person name="Labrenz M."/>
            <person name="Spormann A.M."/>
            <person name="Op den Camp H."/>
            <person name="Overmann J."/>
            <person name="Amann R."/>
            <person name="Jetten M.S.M."/>
            <person name="Mascher T."/>
            <person name="Medema M.H."/>
            <person name="Devos D.P."/>
            <person name="Kaster A.-K."/>
            <person name="Ovreas L."/>
            <person name="Rohde M."/>
            <person name="Galperin M.Y."/>
            <person name="Jogler C."/>
        </authorList>
    </citation>
    <scope>NUCLEOTIDE SEQUENCE [LARGE SCALE GENOMIC DNA]</scope>
    <source>
        <strain evidence="3 4">OJF2</strain>
    </source>
</reference>
<feature type="chain" id="PRO_5022767762" evidence="2">
    <location>
        <begin position="24"/>
        <end position="243"/>
    </location>
</feature>
<evidence type="ECO:0000256" key="1">
    <source>
        <dbReference type="SAM" id="MobiDB-lite"/>
    </source>
</evidence>
<dbReference type="EMBL" id="CP042997">
    <property type="protein sequence ID" value="QEH31814.1"/>
    <property type="molecule type" value="Genomic_DNA"/>
</dbReference>